<sequence>MRTYVVRVGLITGLESFIFGYDTGIITASIAHGPFKTYMNNPNAAVTGAIVATYIAGEAVAADMEMFVGRRRFVQLMCTIVNTGTRTDRSSESRHASIDRYRNLALYRNIIPRFRTRPWSHHVPRIPVLVKLPELLTGLVTFAAMPTTQYPDPSSGDSQSPCGYLLTLCSNSANSYC</sequence>
<dbReference type="AlphaFoldDB" id="V2YD80"/>
<dbReference type="OrthoDB" id="6612291at2759"/>
<organism evidence="1 2">
    <name type="scientific">Moniliophthora roreri (strain MCA 2997)</name>
    <name type="common">Cocoa frosty pod rot fungus</name>
    <name type="synonym">Crinipellis roreri</name>
    <dbReference type="NCBI Taxonomy" id="1381753"/>
    <lineage>
        <taxon>Eukaryota</taxon>
        <taxon>Fungi</taxon>
        <taxon>Dikarya</taxon>
        <taxon>Basidiomycota</taxon>
        <taxon>Agaricomycotina</taxon>
        <taxon>Agaricomycetes</taxon>
        <taxon>Agaricomycetidae</taxon>
        <taxon>Agaricales</taxon>
        <taxon>Marasmiineae</taxon>
        <taxon>Marasmiaceae</taxon>
        <taxon>Moniliophthora</taxon>
    </lineage>
</organism>
<dbReference type="KEGG" id="mrr:Moror_8634"/>
<dbReference type="HOGENOM" id="CLU_1518268_0_0_1"/>
<evidence type="ECO:0000313" key="1">
    <source>
        <dbReference type="EMBL" id="ESK89629.1"/>
    </source>
</evidence>
<name>V2YD80_MONRO</name>
<protein>
    <submittedName>
        <fullName evidence="1">Mfs monosaccharide transporter</fullName>
    </submittedName>
</protein>
<accession>V2YD80</accession>
<proteinExistence type="predicted"/>
<keyword evidence="2" id="KW-1185">Reference proteome</keyword>
<comment type="caution">
    <text evidence="1">The sequence shown here is derived from an EMBL/GenBank/DDBJ whole genome shotgun (WGS) entry which is preliminary data.</text>
</comment>
<reference evidence="1 2" key="1">
    <citation type="journal article" date="2014" name="BMC Genomics">
        <title>Genome and secretome analysis of the hemibiotrophic fungal pathogen, Moniliophthora roreri, which causes frosty pod rot disease of cacao: mechanisms of the biotrophic and necrotrophic phases.</title>
        <authorList>
            <person name="Meinhardt L.W."/>
            <person name="Costa G.G.L."/>
            <person name="Thomazella D.P.T."/>
            <person name="Teixeira P.J.P.L."/>
            <person name="Carazzolle M.F."/>
            <person name="Schuster S.C."/>
            <person name="Carlson J.E."/>
            <person name="Guiltinan M.J."/>
            <person name="Mieczkowski P."/>
            <person name="Farmer A."/>
            <person name="Ramaraj T."/>
            <person name="Crozier J."/>
            <person name="Davis R.E."/>
            <person name="Shao J."/>
            <person name="Melnick R.L."/>
            <person name="Pereira G.A.G."/>
            <person name="Bailey B.A."/>
        </authorList>
    </citation>
    <scope>NUCLEOTIDE SEQUENCE [LARGE SCALE GENOMIC DNA]</scope>
    <source>
        <strain evidence="1 2">MCA 2997</strain>
    </source>
</reference>
<dbReference type="Proteomes" id="UP000017559">
    <property type="component" value="Unassembled WGS sequence"/>
</dbReference>
<gene>
    <name evidence="1" type="ORF">Moror_8634</name>
</gene>
<dbReference type="EMBL" id="AWSO01000539">
    <property type="protein sequence ID" value="ESK89629.1"/>
    <property type="molecule type" value="Genomic_DNA"/>
</dbReference>
<evidence type="ECO:0000313" key="2">
    <source>
        <dbReference type="Proteomes" id="UP000017559"/>
    </source>
</evidence>